<feature type="domain" description="ABC transporter" evidence="5">
    <location>
        <begin position="16"/>
        <end position="248"/>
    </location>
</feature>
<feature type="compositionally biased region" description="Basic and acidic residues" evidence="4">
    <location>
        <begin position="291"/>
        <end position="305"/>
    </location>
</feature>
<dbReference type="GO" id="GO:0005524">
    <property type="term" value="F:ATP binding"/>
    <property type="evidence" value="ECO:0007669"/>
    <property type="project" value="UniProtKB-KW"/>
</dbReference>
<evidence type="ECO:0000259" key="5">
    <source>
        <dbReference type="PROSITE" id="PS50893"/>
    </source>
</evidence>
<dbReference type="InterPro" id="IPR017871">
    <property type="entry name" value="ABC_transporter-like_CS"/>
</dbReference>
<dbReference type="PROSITE" id="PS00211">
    <property type="entry name" value="ABC_TRANSPORTER_1"/>
    <property type="match status" value="1"/>
</dbReference>
<organism evidence="6 7">
    <name type="scientific">Streptantibioticus ferralitis</name>
    <dbReference type="NCBI Taxonomy" id="236510"/>
    <lineage>
        <taxon>Bacteria</taxon>
        <taxon>Bacillati</taxon>
        <taxon>Actinomycetota</taxon>
        <taxon>Actinomycetes</taxon>
        <taxon>Kitasatosporales</taxon>
        <taxon>Streptomycetaceae</taxon>
        <taxon>Streptantibioticus</taxon>
    </lineage>
</organism>
<dbReference type="EMBL" id="JARHTQ010000020">
    <property type="protein sequence ID" value="MDF2259084.1"/>
    <property type="molecule type" value="Genomic_DNA"/>
</dbReference>
<dbReference type="Gene3D" id="3.40.50.300">
    <property type="entry name" value="P-loop containing nucleotide triphosphate hydrolases"/>
    <property type="match status" value="1"/>
</dbReference>
<protein>
    <submittedName>
        <fullName evidence="6">ABC transporter ATP-binding protein</fullName>
    </submittedName>
</protein>
<evidence type="ECO:0000256" key="4">
    <source>
        <dbReference type="SAM" id="MobiDB-lite"/>
    </source>
</evidence>
<sequence length="317" mass="34905">MAAQANQTTTGTAPAIELRTVTKRFRTPSGGVYTALRDLDLTVAPGEFCAVVGPTGCGKSTTLSLVSGLERASRGETLIHGEPVTGIDRRVGFMFQTDAVFPWKPVLDNVAAGPQFRGVGKREAIEKARDWLRRVGLSGFEDRLPHQLSGGMRKRVALAQTLINEPEILLMDEPFSALDVQTRQIVQDELLSLWELTRPAVVFVTHDLEEAIALADKVVVLTVGPGTVKDTFAIDLPRPRKVQDIRFHPRFVELYEQIWTSLRDEVQLAYARTAGESPRPEQAPEPGSGPVRDHEPAVNEPRTNEATRTNDTIGQPR</sequence>
<evidence type="ECO:0000256" key="1">
    <source>
        <dbReference type="ARBA" id="ARBA00022448"/>
    </source>
</evidence>
<dbReference type="PROSITE" id="PS50893">
    <property type="entry name" value="ABC_TRANSPORTER_2"/>
    <property type="match status" value="1"/>
</dbReference>
<keyword evidence="2" id="KW-0547">Nucleotide-binding</keyword>
<gene>
    <name evidence="6" type="ORF">P2L57_26235</name>
</gene>
<dbReference type="PANTHER" id="PTHR42788">
    <property type="entry name" value="TAURINE IMPORT ATP-BINDING PROTEIN-RELATED"/>
    <property type="match status" value="1"/>
</dbReference>
<evidence type="ECO:0000313" key="7">
    <source>
        <dbReference type="Proteomes" id="UP001220022"/>
    </source>
</evidence>
<dbReference type="InterPro" id="IPR027417">
    <property type="entry name" value="P-loop_NTPase"/>
</dbReference>
<name>A0ABT5Z5I0_9ACTN</name>
<reference evidence="6 7" key="1">
    <citation type="submission" date="2023-03" db="EMBL/GenBank/DDBJ databases">
        <title>Draft genome sequence of type strain Streptomyces ferralitis JCM 14344.</title>
        <authorList>
            <person name="Klaysubun C."/>
            <person name="Duangmal K."/>
        </authorList>
    </citation>
    <scope>NUCLEOTIDE SEQUENCE [LARGE SCALE GENOMIC DNA]</scope>
    <source>
        <strain evidence="6 7">JCM 14344</strain>
    </source>
</reference>
<evidence type="ECO:0000313" key="6">
    <source>
        <dbReference type="EMBL" id="MDF2259084.1"/>
    </source>
</evidence>
<dbReference type="RefSeq" id="WP_275818550.1">
    <property type="nucleotide sequence ID" value="NZ_BAAANM010000010.1"/>
</dbReference>
<dbReference type="SMART" id="SM00382">
    <property type="entry name" value="AAA"/>
    <property type="match status" value="1"/>
</dbReference>
<dbReference type="Pfam" id="PF00005">
    <property type="entry name" value="ABC_tran"/>
    <property type="match status" value="1"/>
</dbReference>
<keyword evidence="3 6" id="KW-0067">ATP-binding</keyword>
<dbReference type="PANTHER" id="PTHR42788:SF13">
    <property type="entry name" value="ALIPHATIC SULFONATES IMPORT ATP-BINDING PROTEIN SSUB"/>
    <property type="match status" value="1"/>
</dbReference>
<proteinExistence type="predicted"/>
<keyword evidence="1" id="KW-0813">Transport</keyword>
<dbReference type="InterPro" id="IPR003439">
    <property type="entry name" value="ABC_transporter-like_ATP-bd"/>
</dbReference>
<comment type="caution">
    <text evidence="6">The sequence shown here is derived from an EMBL/GenBank/DDBJ whole genome shotgun (WGS) entry which is preliminary data.</text>
</comment>
<dbReference type="Proteomes" id="UP001220022">
    <property type="component" value="Unassembled WGS sequence"/>
</dbReference>
<dbReference type="CDD" id="cd03293">
    <property type="entry name" value="ABC_NrtD_SsuB_transporters"/>
    <property type="match status" value="1"/>
</dbReference>
<keyword evidence="7" id="KW-1185">Reference proteome</keyword>
<evidence type="ECO:0000256" key="2">
    <source>
        <dbReference type="ARBA" id="ARBA00022741"/>
    </source>
</evidence>
<evidence type="ECO:0000256" key="3">
    <source>
        <dbReference type="ARBA" id="ARBA00022840"/>
    </source>
</evidence>
<dbReference type="InterPro" id="IPR003593">
    <property type="entry name" value="AAA+_ATPase"/>
</dbReference>
<accession>A0ABT5Z5I0</accession>
<dbReference type="SUPFAM" id="SSF52540">
    <property type="entry name" value="P-loop containing nucleoside triphosphate hydrolases"/>
    <property type="match status" value="1"/>
</dbReference>
<feature type="compositionally biased region" description="Polar residues" evidence="4">
    <location>
        <begin position="306"/>
        <end position="317"/>
    </location>
</feature>
<feature type="region of interest" description="Disordered" evidence="4">
    <location>
        <begin position="273"/>
        <end position="317"/>
    </location>
</feature>
<dbReference type="InterPro" id="IPR050166">
    <property type="entry name" value="ABC_transporter_ATP-bind"/>
</dbReference>